<evidence type="ECO:0000256" key="1">
    <source>
        <dbReference type="ARBA" id="ARBA00022723"/>
    </source>
</evidence>
<accession>A0A3P8UVI9</accession>
<evidence type="ECO:0000256" key="5">
    <source>
        <dbReference type="ARBA" id="ARBA00023242"/>
    </source>
</evidence>
<feature type="domain" description="C2H2-type" evidence="8">
    <location>
        <begin position="388"/>
        <end position="416"/>
    </location>
</feature>
<dbReference type="PANTHER" id="PTHR24388">
    <property type="entry name" value="ZINC FINGER PROTEIN"/>
    <property type="match status" value="1"/>
</dbReference>
<keyword evidence="10" id="KW-1185">Reference proteome</keyword>
<evidence type="ECO:0000256" key="3">
    <source>
        <dbReference type="ARBA" id="ARBA00022771"/>
    </source>
</evidence>
<feature type="domain" description="C2H2-type" evidence="8">
    <location>
        <begin position="279"/>
        <end position="301"/>
    </location>
</feature>
<keyword evidence="2" id="KW-0677">Repeat</keyword>
<evidence type="ECO:0000259" key="8">
    <source>
        <dbReference type="PROSITE" id="PS50157"/>
    </source>
</evidence>
<dbReference type="InterPro" id="IPR036236">
    <property type="entry name" value="Znf_C2H2_sf"/>
</dbReference>
<reference evidence="9" key="2">
    <citation type="submission" date="2025-08" db="UniProtKB">
        <authorList>
            <consortium name="Ensembl"/>
        </authorList>
    </citation>
    <scope>IDENTIFICATION</scope>
</reference>
<dbReference type="FunFam" id="3.30.160.60:FF:000446">
    <property type="entry name" value="Zinc finger protein"/>
    <property type="match status" value="1"/>
</dbReference>
<dbReference type="AlphaFoldDB" id="A0A3P8UVI9"/>
<dbReference type="InterPro" id="IPR013087">
    <property type="entry name" value="Znf_C2H2_type"/>
</dbReference>
<dbReference type="GO" id="GO:0008270">
    <property type="term" value="F:zinc ion binding"/>
    <property type="evidence" value="ECO:0007669"/>
    <property type="project" value="UniProtKB-KW"/>
</dbReference>
<dbReference type="FunFam" id="3.30.160.60:FF:000688">
    <property type="entry name" value="zinc finger protein 197 isoform X1"/>
    <property type="match status" value="1"/>
</dbReference>
<evidence type="ECO:0000256" key="7">
    <source>
        <dbReference type="SAM" id="MobiDB-lite"/>
    </source>
</evidence>
<name>A0A3P8UVI9_CYNSE</name>
<reference evidence="9" key="3">
    <citation type="submission" date="2025-09" db="UniProtKB">
        <authorList>
            <consortium name="Ensembl"/>
        </authorList>
    </citation>
    <scope>IDENTIFICATION</scope>
</reference>
<evidence type="ECO:0000313" key="10">
    <source>
        <dbReference type="Proteomes" id="UP000265120"/>
    </source>
</evidence>
<dbReference type="PANTHER" id="PTHR24388:SF99">
    <property type="entry name" value="GASTRULA ZINC FINGER PROTEIN XLCGF52.1-LIKE ISOFORM X1-RELATED"/>
    <property type="match status" value="1"/>
</dbReference>
<dbReference type="AntiFam" id="ANF00012">
    <property type="entry name" value="tRNA translation"/>
</dbReference>
<dbReference type="GeneTree" id="ENSGT00840000130048"/>
<keyword evidence="5" id="KW-0539">Nucleus</keyword>
<organism evidence="9 10">
    <name type="scientific">Cynoglossus semilaevis</name>
    <name type="common">Tongue sole</name>
    <dbReference type="NCBI Taxonomy" id="244447"/>
    <lineage>
        <taxon>Eukaryota</taxon>
        <taxon>Metazoa</taxon>
        <taxon>Chordata</taxon>
        <taxon>Craniata</taxon>
        <taxon>Vertebrata</taxon>
        <taxon>Euteleostomi</taxon>
        <taxon>Actinopterygii</taxon>
        <taxon>Neopterygii</taxon>
        <taxon>Teleostei</taxon>
        <taxon>Neoteleostei</taxon>
        <taxon>Acanthomorphata</taxon>
        <taxon>Carangaria</taxon>
        <taxon>Pleuronectiformes</taxon>
        <taxon>Pleuronectoidei</taxon>
        <taxon>Cynoglossidae</taxon>
        <taxon>Cynoglossinae</taxon>
        <taxon>Cynoglossus</taxon>
    </lineage>
</organism>
<feature type="domain" description="C2H2-type" evidence="8">
    <location>
        <begin position="481"/>
        <end position="508"/>
    </location>
</feature>
<keyword evidence="1" id="KW-0479">Metal-binding</keyword>
<dbReference type="CDD" id="cd11657">
    <property type="entry name" value="TIN2_N"/>
    <property type="match status" value="1"/>
</dbReference>
<evidence type="ECO:0000256" key="2">
    <source>
        <dbReference type="ARBA" id="ARBA00022737"/>
    </source>
</evidence>
<keyword evidence="3 6" id="KW-0863">Zinc-finger</keyword>
<dbReference type="FunFam" id="3.30.160.60:FF:002343">
    <property type="entry name" value="Zinc finger protein 33A"/>
    <property type="match status" value="1"/>
</dbReference>
<dbReference type="OMA" id="HYLDAHK"/>
<feature type="domain" description="C2H2-type" evidence="8">
    <location>
        <begin position="453"/>
        <end position="480"/>
    </location>
</feature>
<feature type="region of interest" description="Disordered" evidence="7">
    <location>
        <begin position="241"/>
        <end position="264"/>
    </location>
</feature>
<dbReference type="PROSITE" id="PS00028">
    <property type="entry name" value="ZINC_FINGER_C2H2_1"/>
    <property type="match status" value="9"/>
</dbReference>
<protein>
    <submittedName>
        <fullName evidence="9">Zinc finger protein 665-like</fullName>
    </submittedName>
</protein>
<dbReference type="Pfam" id="PF00096">
    <property type="entry name" value="zf-C2H2"/>
    <property type="match status" value="7"/>
</dbReference>
<feature type="domain" description="C2H2-type" evidence="8">
    <location>
        <begin position="360"/>
        <end position="387"/>
    </location>
</feature>
<dbReference type="Proteomes" id="UP000265120">
    <property type="component" value="Chromosome 8"/>
</dbReference>
<dbReference type="FunFam" id="3.30.160.60:FF:000100">
    <property type="entry name" value="Zinc finger 45-like"/>
    <property type="match status" value="1"/>
</dbReference>
<reference evidence="9 10" key="1">
    <citation type="journal article" date="2014" name="Nat. Genet.">
        <title>Whole-genome sequence of a flatfish provides insights into ZW sex chromosome evolution and adaptation to a benthic lifestyle.</title>
        <authorList>
            <person name="Chen S."/>
            <person name="Zhang G."/>
            <person name="Shao C."/>
            <person name="Huang Q."/>
            <person name="Liu G."/>
            <person name="Zhang P."/>
            <person name="Song W."/>
            <person name="An N."/>
            <person name="Chalopin D."/>
            <person name="Volff J.N."/>
            <person name="Hong Y."/>
            <person name="Li Q."/>
            <person name="Sha Z."/>
            <person name="Zhou H."/>
            <person name="Xie M."/>
            <person name="Yu Q."/>
            <person name="Liu Y."/>
            <person name="Xiang H."/>
            <person name="Wang N."/>
            <person name="Wu K."/>
            <person name="Yang C."/>
            <person name="Zhou Q."/>
            <person name="Liao X."/>
            <person name="Yang L."/>
            <person name="Hu Q."/>
            <person name="Zhang J."/>
            <person name="Meng L."/>
            <person name="Jin L."/>
            <person name="Tian Y."/>
            <person name="Lian J."/>
            <person name="Yang J."/>
            <person name="Miao G."/>
            <person name="Liu S."/>
            <person name="Liang Z."/>
            <person name="Yan F."/>
            <person name="Li Y."/>
            <person name="Sun B."/>
            <person name="Zhang H."/>
            <person name="Zhang J."/>
            <person name="Zhu Y."/>
            <person name="Du M."/>
            <person name="Zhao Y."/>
            <person name="Schartl M."/>
            <person name="Tang Q."/>
            <person name="Wang J."/>
        </authorList>
    </citation>
    <scope>NUCLEOTIDE SEQUENCE</scope>
</reference>
<dbReference type="InterPro" id="IPR050527">
    <property type="entry name" value="Snail/Krueppel_Znf"/>
</dbReference>
<dbReference type="FunFam" id="3.30.160.60:FF:001325">
    <property type="entry name" value="zinc finger protein 200"/>
    <property type="match status" value="1"/>
</dbReference>
<dbReference type="Gene3D" id="3.30.160.60">
    <property type="entry name" value="Classic Zinc Finger"/>
    <property type="match status" value="8"/>
</dbReference>
<dbReference type="FunFam" id="3.30.160.60:FF:000624">
    <property type="entry name" value="zinc finger protein 697"/>
    <property type="match status" value="1"/>
</dbReference>
<evidence type="ECO:0000313" key="9">
    <source>
        <dbReference type="Ensembl" id="ENSCSEP00000004275.1"/>
    </source>
</evidence>
<dbReference type="SUPFAM" id="SSF57667">
    <property type="entry name" value="beta-beta-alpha zinc fingers"/>
    <property type="match status" value="5"/>
</dbReference>
<dbReference type="Ensembl" id="ENSCSET00000004330.1">
    <property type="protein sequence ID" value="ENSCSEP00000004275.1"/>
    <property type="gene ID" value="ENSCSEG00000002779.1"/>
</dbReference>
<dbReference type="PROSITE" id="PS50157">
    <property type="entry name" value="ZINC_FINGER_C2H2_2"/>
    <property type="match status" value="9"/>
</dbReference>
<dbReference type="GO" id="GO:0000978">
    <property type="term" value="F:RNA polymerase II cis-regulatory region sequence-specific DNA binding"/>
    <property type="evidence" value="ECO:0007669"/>
    <property type="project" value="TreeGrafter"/>
</dbReference>
<feature type="domain" description="C2H2-type" evidence="8">
    <location>
        <begin position="425"/>
        <end position="453"/>
    </location>
</feature>
<feature type="domain" description="C2H2-type" evidence="8">
    <location>
        <begin position="509"/>
        <end position="536"/>
    </location>
</feature>
<proteinExistence type="predicted"/>
<dbReference type="SMART" id="SM00355">
    <property type="entry name" value="ZnF_C2H2"/>
    <property type="match status" value="10"/>
</dbReference>
<evidence type="ECO:0000256" key="4">
    <source>
        <dbReference type="ARBA" id="ARBA00022833"/>
    </source>
</evidence>
<feature type="domain" description="C2H2-type" evidence="8">
    <location>
        <begin position="537"/>
        <end position="561"/>
    </location>
</feature>
<keyword evidence="4" id="KW-0862">Zinc</keyword>
<dbReference type="InParanoid" id="A0A3P8UVI9"/>
<dbReference type="Pfam" id="PF14973">
    <property type="entry name" value="TINF2_N"/>
    <property type="match status" value="2"/>
</dbReference>
<feature type="domain" description="C2H2-type" evidence="8">
    <location>
        <begin position="332"/>
        <end position="359"/>
    </location>
</feature>
<dbReference type="GO" id="GO:0000981">
    <property type="term" value="F:DNA-binding transcription factor activity, RNA polymerase II-specific"/>
    <property type="evidence" value="ECO:0007669"/>
    <property type="project" value="TreeGrafter"/>
</dbReference>
<dbReference type="STRING" id="244447.ENSCSEP00000004275"/>
<dbReference type="InterPro" id="IPR029400">
    <property type="entry name" value="TINF2_N"/>
</dbReference>
<evidence type="ECO:0000256" key="6">
    <source>
        <dbReference type="PROSITE-ProRule" id="PRU00042"/>
    </source>
</evidence>
<sequence>MNGLVMRRLSSVTKVTKSLLRSPGPALSLSTLRLLVPPIRLVSAAIWQTLELKIVSDYGLLEEFVFMVTEIVPQLLSARQRAELILGLRARVRICLVLQSQTHRHLIFQSNKVELLTQLAESFYCSWFFQDVFPEDFGPTYDKAIQTLMWLFLSRLEKLIPSQTLQQIASLLTNSSSVLSECMETLTQPQELKTLLDSYKDLSQLEDLGESLTDPWTVFFLPAVTKSHNISRLCSLQRPGRENVQSVRPGGETSQVPGPTHGPTFQVDPDTTDGVKSCFRCDECGKAFRYKSTLESHRQTHNPLYCECDQSFLVFKALHKHYIDVHNPSEPFTCTHCQTTFASLKRFIRHEWKHTGYQPFQCSYCTKRFRSYSDLVEHQKKHTKAYPYLCWECGKKFRHGVTLTRHVQRVHNTGEPISEKPLPTFTCAQCGKTFTSRRCLLKHDNFHHKGLRFPCEHCGKGFFGKDALVRHILIHTGERPFKCDDCEKSFRSSAELKIHRRYHTGERPFKCNICEKGFVQSCFLTLHMRTHTGERPYVCTVCNKGFSSLHGLKRHRRLVHAEAGCKCMLILNTKCRKRITPDGTRTHNPWLRRPVPYPLGHWGSCPGQEFRAHACQRQALRVMGRCVTR</sequence>